<evidence type="ECO:0000259" key="5">
    <source>
        <dbReference type="PROSITE" id="PS50977"/>
    </source>
</evidence>
<reference evidence="6 7" key="1">
    <citation type="submission" date="2017-05" db="EMBL/GenBank/DDBJ databases">
        <title>The complete genome sequence of Deinococcus ficus isolated from the rhizosphere of the Ficus religiosa L. in Taiwan.</title>
        <authorList>
            <person name="Wu K.-M."/>
            <person name="Liao T.-L."/>
            <person name="Liu Y.-M."/>
            <person name="Young C.-C."/>
            <person name="Tsai S.-F."/>
        </authorList>
    </citation>
    <scope>NUCLEOTIDE SEQUENCE [LARGE SCALE GENOMIC DNA]</scope>
    <source>
        <strain evidence="6 7">CC-FR2-10</strain>
    </source>
</reference>
<dbReference type="PRINTS" id="PR00455">
    <property type="entry name" value="HTHTETR"/>
</dbReference>
<evidence type="ECO:0000313" key="7">
    <source>
        <dbReference type="Proteomes" id="UP000259030"/>
    </source>
</evidence>
<evidence type="ECO:0000256" key="1">
    <source>
        <dbReference type="ARBA" id="ARBA00023015"/>
    </source>
</evidence>
<dbReference type="InterPro" id="IPR001647">
    <property type="entry name" value="HTH_TetR"/>
</dbReference>
<dbReference type="Pfam" id="PF21943">
    <property type="entry name" value="TetR_C_46"/>
    <property type="match status" value="1"/>
</dbReference>
<organism evidence="6 7">
    <name type="scientific">Deinococcus ficus</name>
    <dbReference type="NCBI Taxonomy" id="317577"/>
    <lineage>
        <taxon>Bacteria</taxon>
        <taxon>Thermotogati</taxon>
        <taxon>Deinococcota</taxon>
        <taxon>Deinococci</taxon>
        <taxon>Deinococcales</taxon>
        <taxon>Deinococcaceae</taxon>
        <taxon>Deinococcus</taxon>
    </lineage>
</organism>
<sequence length="215" mass="22651">MTPSRPQAPRHRLKPEQRRADLLEAATTLTAAQGLDRLTMADIAAAAGVSEGLLYYYFPTRQALTVALVDRAAQRLMAALRAVPDGPPRAQLLGALDAYLLHVEEDPASWQVLLSPSQYAAVAAIHAQVEQASAALLGRALGTSALPPALALTLRGWLQFEQAVSAGWLQDRALPREQVVALLAGAFLGAVQAVAAADPACAALLRPLLDDPASN</sequence>
<dbReference type="AlphaFoldDB" id="A0A221SUX1"/>
<evidence type="ECO:0000256" key="4">
    <source>
        <dbReference type="PROSITE-ProRule" id="PRU00335"/>
    </source>
</evidence>
<dbReference type="PANTHER" id="PTHR30055">
    <property type="entry name" value="HTH-TYPE TRANSCRIPTIONAL REGULATOR RUTR"/>
    <property type="match status" value="1"/>
</dbReference>
<proteinExistence type="predicted"/>
<name>A0A221SUX1_9DEIO</name>
<dbReference type="EMBL" id="CP021081">
    <property type="protein sequence ID" value="ASN80445.1"/>
    <property type="molecule type" value="Genomic_DNA"/>
</dbReference>
<dbReference type="RefSeq" id="WP_027462155.1">
    <property type="nucleotide sequence ID" value="NZ_CP021081.1"/>
</dbReference>
<dbReference type="InterPro" id="IPR050109">
    <property type="entry name" value="HTH-type_TetR-like_transc_reg"/>
</dbReference>
<keyword evidence="2 4" id="KW-0238">DNA-binding</keyword>
<dbReference type="PANTHER" id="PTHR30055:SF226">
    <property type="entry name" value="HTH-TYPE TRANSCRIPTIONAL REGULATOR PKSA"/>
    <property type="match status" value="1"/>
</dbReference>
<feature type="DNA-binding region" description="H-T-H motif" evidence="4">
    <location>
        <begin position="39"/>
        <end position="58"/>
    </location>
</feature>
<dbReference type="SUPFAM" id="SSF46689">
    <property type="entry name" value="Homeodomain-like"/>
    <property type="match status" value="1"/>
</dbReference>
<accession>A0A221SUX1</accession>
<keyword evidence="1" id="KW-0805">Transcription regulation</keyword>
<dbReference type="GO" id="GO:0000976">
    <property type="term" value="F:transcription cis-regulatory region binding"/>
    <property type="evidence" value="ECO:0007669"/>
    <property type="project" value="TreeGrafter"/>
</dbReference>
<dbReference type="STRING" id="317577.GCA_000419625_00142"/>
<dbReference type="Proteomes" id="UP000259030">
    <property type="component" value="Chromosome"/>
</dbReference>
<evidence type="ECO:0000313" key="6">
    <source>
        <dbReference type="EMBL" id="ASN80445.1"/>
    </source>
</evidence>
<feature type="domain" description="HTH tetR-type" evidence="5">
    <location>
        <begin position="16"/>
        <end position="76"/>
    </location>
</feature>
<dbReference type="PROSITE" id="PS50977">
    <property type="entry name" value="HTH_TETR_2"/>
    <property type="match status" value="1"/>
</dbReference>
<dbReference type="InterPro" id="IPR054129">
    <property type="entry name" value="DesT_TetR_C"/>
</dbReference>
<protein>
    <submittedName>
        <fullName evidence="6">TetR family transcriptional regulator</fullName>
    </submittedName>
</protein>
<keyword evidence="3" id="KW-0804">Transcription</keyword>
<dbReference type="GO" id="GO:0003700">
    <property type="term" value="F:DNA-binding transcription factor activity"/>
    <property type="evidence" value="ECO:0007669"/>
    <property type="project" value="TreeGrafter"/>
</dbReference>
<dbReference type="KEGG" id="dfc:DFI_04970"/>
<evidence type="ECO:0000256" key="2">
    <source>
        <dbReference type="ARBA" id="ARBA00023125"/>
    </source>
</evidence>
<dbReference type="Pfam" id="PF00440">
    <property type="entry name" value="TetR_N"/>
    <property type="match status" value="1"/>
</dbReference>
<dbReference type="InterPro" id="IPR009057">
    <property type="entry name" value="Homeodomain-like_sf"/>
</dbReference>
<dbReference type="Gene3D" id="1.10.357.10">
    <property type="entry name" value="Tetracycline Repressor, domain 2"/>
    <property type="match status" value="1"/>
</dbReference>
<keyword evidence="7" id="KW-1185">Reference proteome</keyword>
<evidence type="ECO:0000256" key="3">
    <source>
        <dbReference type="ARBA" id="ARBA00023163"/>
    </source>
</evidence>
<gene>
    <name evidence="6" type="ORF">DFI_04970</name>
</gene>